<dbReference type="EMBL" id="LT552047">
    <property type="protein sequence ID" value="SAL97938.1"/>
    <property type="molecule type" value="Genomic_DNA"/>
</dbReference>
<reference evidence="6" key="1">
    <citation type="submission" date="2016-04" db="EMBL/GenBank/DDBJ databases">
        <authorList>
            <person name="Evans L.H."/>
            <person name="Alamgir A."/>
            <person name="Owens N."/>
            <person name="Weber N.D."/>
            <person name="Virtaneva K."/>
            <person name="Barbian K."/>
            <person name="Babar A."/>
            <person name="Rosenke K."/>
        </authorList>
    </citation>
    <scope>NUCLEOTIDE SEQUENCE [LARGE SCALE GENOMIC DNA]</scope>
    <source>
        <strain evidence="6">CBS 101.48</strain>
    </source>
</reference>
<keyword evidence="4" id="KW-1133">Transmembrane helix</keyword>
<dbReference type="GO" id="GO:0008194">
    <property type="term" value="F:UDP-glycosyltransferase activity"/>
    <property type="evidence" value="ECO:0007669"/>
    <property type="project" value="InterPro"/>
</dbReference>
<evidence type="ECO:0000256" key="1">
    <source>
        <dbReference type="ARBA" id="ARBA00022676"/>
    </source>
</evidence>
<sequence length="521" mass="58045">MIPLVIFGLFVLFTPTFQASSSLIPLQTDFRSPRKIGFSAVGGGASHYHWVLSILQEMQQRGHEATLYTRSDSIGFADGYPGIQTQTIGGDLNFLAVKNQHIGPNTHLQHETPNPARFIQYLEFETIIKDKKIDLMLCDAFALACMDATVKSKIPLVVTATFAYTPDTSNGYVNTFIPSFGHPTTETMSIWLRLRHHFYTWYIPFQVRRLHLPAHTFQKQRGIPLTSSLYNPHTKSAFKLVNNMFGIEASRPIGPLTELIGPIMRPHYPDLDATLADFLGRHQQVIYVAFGQHATPTAQDTVFLVRALTQQLAQGTADGILWATRPGHPVPEFVSFNASILITGWAPQFAILRHPSLALFITHGGAASIHEGLFNKVPLFVYPYFGDQPVTARMVRRQQLGDSFDTAGMVYTEAKFGALCQRIHTVLTDPVIRQTVGRYGNALQVRSLGAVQRGADVLEEIVFGAVDNQILHRIDVGDGIAWYKRTNLDLVAIILFGLAVVLATILKLFRLLTLVRKIKTL</sequence>
<gene>
    <name evidence="6" type="primary">ABSGL_03465.1 scaffold 4609</name>
</gene>
<keyword evidence="5" id="KW-0732">Signal</keyword>
<evidence type="ECO:0000313" key="6">
    <source>
        <dbReference type="EMBL" id="SAL97938.1"/>
    </source>
</evidence>
<evidence type="ECO:0000256" key="5">
    <source>
        <dbReference type="SAM" id="SignalP"/>
    </source>
</evidence>
<feature type="transmembrane region" description="Helical" evidence="4">
    <location>
        <begin position="490"/>
        <end position="509"/>
    </location>
</feature>
<evidence type="ECO:0000313" key="7">
    <source>
        <dbReference type="Proteomes" id="UP000078561"/>
    </source>
</evidence>
<keyword evidence="4" id="KW-0812">Transmembrane</keyword>
<dbReference type="AlphaFoldDB" id="A0A168M4L3"/>
<dbReference type="CDD" id="cd03784">
    <property type="entry name" value="GT1_Gtf-like"/>
    <property type="match status" value="1"/>
</dbReference>
<dbReference type="Gene3D" id="3.40.50.2000">
    <property type="entry name" value="Glycogen Phosphorylase B"/>
    <property type="match status" value="2"/>
</dbReference>
<evidence type="ECO:0000256" key="2">
    <source>
        <dbReference type="ARBA" id="ARBA00022679"/>
    </source>
</evidence>
<protein>
    <submittedName>
        <fullName evidence="6">Uncharacterized protein</fullName>
    </submittedName>
</protein>
<dbReference type="OMA" id="NTLMMGW"/>
<keyword evidence="2 3" id="KW-0808">Transferase</keyword>
<evidence type="ECO:0000256" key="3">
    <source>
        <dbReference type="RuleBase" id="RU003718"/>
    </source>
</evidence>
<dbReference type="PANTHER" id="PTHR48043:SF145">
    <property type="entry name" value="FI06409P-RELATED"/>
    <property type="match status" value="1"/>
</dbReference>
<organism evidence="6">
    <name type="scientific">Absidia glauca</name>
    <name type="common">Pin mould</name>
    <dbReference type="NCBI Taxonomy" id="4829"/>
    <lineage>
        <taxon>Eukaryota</taxon>
        <taxon>Fungi</taxon>
        <taxon>Fungi incertae sedis</taxon>
        <taxon>Mucoromycota</taxon>
        <taxon>Mucoromycotina</taxon>
        <taxon>Mucoromycetes</taxon>
        <taxon>Mucorales</taxon>
        <taxon>Cunninghamellaceae</taxon>
        <taxon>Absidia</taxon>
    </lineage>
</organism>
<dbReference type="InterPro" id="IPR035595">
    <property type="entry name" value="UDP_glycos_trans_CS"/>
</dbReference>
<proteinExistence type="inferred from homology"/>
<dbReference type="InterPro" id="IPR002213">
    <property type="entry name" value="UDP_glucos_trans"/>
</dbReference>
<dbReference type="Pfam" id="PF00201">
    <property type="entry name" value="UDPGT"/>
    <property type="match status" value="1"/>
</dbReference>
<dbReference type="PANTHER" id="PTHR48043">
    <property type="entry name" value="EG:EG0003.4 PROTEIN-RELATED"/>
    <property type="match status" value="1"/>
</dbReference>
<dbReference type="PROSITE" id="PS00375">
    <property type="entry name" value="UDPGT"/>
    <property type="match status" value="1"/>
</dbReference>
<dbReference type="InterPro" id="IPR050271">
    <property type="entry name" value="UDP-glycosyltransferase"/>
</dbReference>
<dbReference type="OrthoDB" id="5835829at2759"/>
<keyword evidence="7" id="KW-1185">Reference proteome</keyword>
<feature type="chain" id="PRO_5007898886" evidence="5">
    <location>
        <begin position="19"/>
        <end position="521"/>
    </location>
</feature>
<dbReference type="Proteomes" id="UP000078561">
    <property type="component" value="Unassembled WGS sequence"/>
</dbReference>
<keyword evidence="1 3" id="KW-0328">Glycosyltransferase</keyword>
<keyword evidence="4" id="KW-0472">Membrane</keyword>
<evidence type="ECO:0000256" key="4">
    <source>
        <dbReference type="SAM" id="Phobius"/>
    </source>
</evidence>
<accession>A0A168M4L3</accession>
<name>A0A168M4L3_ABSGL</name>
<dbReference type="STRING" id="4829.A0A168M4L3"/>
<comment type="similarity">
    <text evidence="3">Belongs to the UDP-glycosyltransferase family.</text>
</comment>
<dbReference type="SUPFAM" id="SSF53756">
    <property type="entry name" value="UDP-Glycosyltransferase/glycogen phosphorylase"/>
    <property type="match status" value="1"/>
</dbReference>
<dbReference type="InParanoid" id="A0A168M4L3"/>
<feature type="signal peptide" evidence="5">
    <location>
        <begin position="1"/>
        <end position="18"/>
    </location>
</feature>